<dbReference type="RefSeq" id="WP_308728907.1">
    <property type="nucleotide sequence ID" value="NZ_JAJEQF010000047.1"/>
</dbReference>
<dbReference type="Gene3D" id="1.10.260.40">
    <property type="entry name" value="lambda repressor-like DNA-binding domains"/>
    <property type="match status" value="1"/>
</dbReference>
<dbReference type="PROSITE" id="PS50943">
    <property type="entry name" value="HTH_CROC1"/>
    <property type="match status" value="1"/>
</dbReference>
<sequence length="108" mass="12436">MMDIYTEAGMRIRELRELHHYSREQLAELTEISPKFLYEIETGKKGFSAYTLLKMSEVLEVPTDYIMVGRCEDTGTEEINLLIGRFSPKHIASVEKLLAIVYEMSGDD</sequence>
<evidence type="ECO:0000313" key="4">
    <source>
        <dbReference type="Proteomes" id="UP001199355"/>
    </source>
</evidence>
<evidence type="ECO:0000259" key="2">
    <source>
        <dbReference type="PROSITE" id="PS50943"/>
    </source>
</evidence>
<accession>A0AAE3AXX1</accession>
<dbReference type="SUPFAM" id="SSF47413">
    <property type="entry name" value="lambda repressor-like DNA-binding domains"/>
    <property type="match status" value="1"/>
</dbReference>
<dbReference type="EMBL" id="JAJEQF010000047">
    <property type="protein sequence ID" value="MCC2168806.1"/>
    <property type="molecule type" value="Genomic_DNA"/>
</dbReference>
<dbReference type="InterPro" id="IPR010982">
    <property type="entry name" value="Lambda_DNA-bd_dom_sf"/>
</dbReference>
<dbReference type="InterPro" id="IPR050807">
    <property type="entry name" value="TransReg_Diox_bact_type"/>
</dbReference>
<dbReference type="GO" id="GO:0003677">
    <property type="term" value="F:DNA binding"/>
    <property type="evidence" value="ECO:0007669"/>
    <property type="project" value="UniProtKB-KW"/>
</dbReference>
<dbReference type="Pfam" id="PF01381">
    <property type="entry name" value="HTH_3"/>
    <property type="match status" value="1"/>
</dbReference>
<comment type="caution">
    <text evidence="3">The sequence shown here is derived from an EMBL/GenBank/DDBJ whole genome shotgun (WGS) entry which is preliminary data.</text>
</comment>
<proteinExistence type="predicted"/>
<protein>
    <submittedName>
        <fullName evidence="3">Helix-turn-helix domain-containing protein</fullName>
    </submittedName>
</protein>
<evidence type="ECO:0000313" key="3">
    <source>
        <dbReference type="EMBL" id="MCC2168806.1"/>
    </source>
</evidence>
<dbReference type="Proteomes" id="UP001199355">
    <property type="component" value="Unassembled WGS sequence"/>
</dbReference>
<reference evidence="3 4" key="1">
    <citation type="submission" date="2021-10" db="EMBL/GenBank/DDBJ databases">
        <title>Anaerobic single-cell dispensing facilitates the cultivation of human gut bacteria.</title>
        <authorList>
            <person name="Afrizal A."/>
        </authorList>
    </citation>
    <scope>NUCLEOTIDE SEQUENCE [LARGE SCALE GENOMIC DNA]</scope>
    <source>
        <strain evidence="3 4">CLA-AA-H244</strain>
    </source>
</reference>
<dbReference type="AlphaFoldDB" id="A0AAE3AXX1"/>
<dbReference type="CDD" id="cd00093">
    <property type="entry name" value="HTH_XRE"/>
    <property type="match status" value="1"/>
</dbReference>
<keyword evidence="1" id="KW-0238">DNA-binding</keyword>
<dbReference type="PANTHER" id="PTHR46797">
    <property type="entry name" value="HTH-TYPE TRANSCRIPTIONAL REGULATOR"/>
    <property type="match status" value="1"/>
</dbReference>
<organism evidence="3 4">
    <name type="scientific">Gallintestinimicrobium propionicum</name>
    <dbReference type="NCBI Taxonomy" id="2981770"/>
    <lineage>
        <taxon>Bacteria</taxon>
        <taxon>Bacillati</taxon>
        <taxon>Bacillota</taxon>
        <taxon>Clostridia</taxon>
        <taxon>Lachnospirales</taxon>
        <taxon>Lachnospiraceae</taxon>
        <taxon>Gallintestinimicrobium</taxon>
    </lineage>
</organism>
<dbReference type="GO" id="GO:0003700">
    <property type="term" value="F:DNA-binding transcription factor activity"/>
    <property type="evidence" value="ECO:0007669"/>
    <property type="project" value="TreeGrafter"/>
</dbReference>
<evidence type="ECO:0000256" key="1">
    <source>
        <dbReference type="ARBA" id="ARBA00023125"/>
    </source>
</evidence>
<feature type="domain" description="HTH cro/C1-type" evidence="2">
    <location>
        <begin position="12"/>
        <end position="66"/>
    </location>
</feature>
<dbReference type="PANTHER" id="PTHR46797:SF1">
    <property type="entry name" value="METHYLPHOSPHONATE SYNTHASE"/>
    <property type="match status" value="1"/>
</dbReference>
<gene>
    <name evidence="3" type="ORF">LKD45_14115</name>
</gene>
<dbReference type="GO" id="GO:0005829">
    <property type="term" value="C:cytosol"/>
    <property type="evidence" value="ECO:0007669"/>
    <property type="project" value="TreeGrafter"/>
</dbReference>
<dbReference type="InterPro" id="IPR001387">
    <property type="entry name" value="Cro/C1-type_HTH"/>
</dbReference>
<keyword evidence="4" id="KW-1185">Reference proteome</keyword>
<name>A0AAE3AXX1_9FIRM</name>
<dbReference type="SMART" id="SM00530">
    <property type="entry name" value="HTH_XRE"/>
    <property type="match status" value="1"/>
</dbReference>